<dbReference type="Proteomes" id="UP000183656">
    <property type="component" value="Unassembled WGS sequence"/>
</dbReference>
<proteinExistence type="predicted"/>
<keyword evidence="7" id="KW-1185">Reference proteome</keyword>
<feature type="transmembrane region" description="Helical" evidence="4">
    <location>
        <begin position="20"/>
        <end position="45"/>
    </location>
</feature>
<dbReference type="SMART" id="SM00563">
    <property type="entry name" value="PlsC"/>
    <property type="match status" value="1"/>
</dbReference>
<dbReference type="SUPFAM" id="SSF69593">
    <property type="entry name" value="Glycerol-3-phosphate (1)-acyltransferase"/>
    <property type="match status" value="1"/>
</dbReference>
<protein>
    <submittedName>
        <fullName evidence="6">1-acyl-sn-glycerol-3-phosphate acyltransferase</fullName>
    </submittedName>
</protein>
<dbReference type="PANTHER" id="PTHR10434">
    <property type="entry name" value="1-ACYL-SN-GLYCEROL-3-PHOSPHATE ACYLTRANSFERASE"/>
    <property type="match status" value="1"/>
</dbReference>
<evidence type="ECO:0000256" key="2">
    <source>
        <dbReference type="ARBA" id="ARBA00022679"/>
    </source>
</evidence>
<keyword evidence="2 6" id="KW-0808">Transferase</keyword>
<dbReference type="Pfam" id="PF01553">
    <property type="entry name" value="Acyltransferase"/>
    <property type="match status" value="1"/>
</dbReference>
<feature type="domain" description="Phospholipid/glycerol acyltransferase" evidence="5">
    <location>
        <begin position="89"/>
        <end position="204"/>
    </location>
</feature>
<keyword evidence="4" id="KW-1133">Transmembrane helix</keyword>
<dbReference type="AlphaFoldDB" id="A0A1I7GQB5"/>
<organism evidence="6 7">
    <name type="scientific">Paenacidovorax caeni</name>
    <dbReference type="NCBI Taxonomy" id="343013"/>
    <lineage>
        <taxon>Bacteria</taxon>
        <taxon>Pseudomonadati</taxon>
        <taxon>Pseudomonadota</taxon>
        <taxon>Betaproteobacteria</taxon>
        <taxon>Burkholderiales</taxon>
        <taxon>Comamonadaceae</taxon>
        <taxon>Paenacidovorax</taxon>
    </lineage>
</organism>
<dbReference type="EMBL" id="FPBX01000006">
    <property type="protein sequence ID" value="SFU50635.1"/>
    <property type="molecule type" value="Genomic_DNA"/>
</dbReference>
<dbReference type="InterPro" id="IPR002123">
    <property type="entry name" value="Plipid/glycerol_acylTrfase"/>
</dbReference>
<keyword evidence="4" id="KW-0472">Membrane</keyword>
<evidence type="ECO:0000256" key="4">
    <source>
        <dbReference type="SAM" id="Phobius"/>
    </source>
</evidence>
<keyword evidence="4" id="KW-0812">Transmembrane</keyword>
<accession>A0A1I7GQB5</accession>
<dbReference type="GO" id="GO:0003841">
    <property type="term" value="F:1-acylglycerol-3-phosphate O-acyltransferase activity"/>
    <property type="evidence" value="ECO:0007669"/>
    <property type="project" value="TreeGrafter"/>
</dbReference>
<name>A0A1I7GQB5_9BURK</name>
<evidence type="ECO:0000259" key="5">
    <source>
        <dbReference type="SMART" id="SM00563"/>
    </source>
</evidence>
<sequence>MLDKRWRPKTLQTMSLIRSLLHLLWMAITVVPYTLAILLASLLGWRGPKLYRIARAWLALSVDSARVIMGIRTRVTGMEHLPRGERDGVVLLVKHQSTFETFLMPAIMPHPLAYVFKKELLHIPFFGWSIGRLDMIHIDRAQRARAFVRVIQQGKKLLSEGVWVIMFPEGTRMPRGEKGTYQSSGVRLAIEAGVPVVPVAVTSAKCWPRKALIKTPGVVDVSIGRPIDCTGRKSDEVMREVEAWIEAEMRRLDPEAYGSSTTP</sequence>
<dbReference type="PANTHER" id="PTHR10434:SF40">
    <property type="entry name" value="1-ACYL-SN-GLYCEROL-3-PHOSPHATE ACYLTRANSFERASE"/>
    <property type="match status" value="1"/>
</dbReference>
<gene>
    <name evidence="6" type="ORF">SAMN04489707_100694</name>
</gene>
<dbReference type="GO" id="GO:0006654">
    <property type="term" value="P:phosphatidic acid biosynthetic process"/>
    <property type="evidence" value="ECO:0007669"/>
    <property type="project" value="TreeGrafter"/>
</dbReference>
<dbReference type="STRING" id="343013.SAMN04489707_100694"/>
<evidence type="ECO:0000256" key="3">
    <source>
        <dbReference type="ARBA" id="ARBA00023315"/>
    </source>
</evidence>
<comment type="pathway">
    <text evidence="1">Lipid metabolism.</text>
</comment>
<evidence type="ECO:0000313" key="6">
    <source>
        <dbReference type="EMBL" id="SFU50635.1"/>
    </source>
</evidence>
<evidence type="ECO:0000313" key="7">
    <source>
        <dbReference type="Proteomes" id="UP000183656"/>
    </source>
</evidence>
<keyword evidence="3 6" id="KW-0012">Acyltransferase</keyword>
<reference evidence="6 7" key="1">
    <citation type="submission" date="2016-10" db="EMBL/GenBank/DDBJ databases">
        <authorList>
            <person name="de Groot N.N."/>
        </authorList>
    </citation>
    <scope>NUCLEOTIDE SEQUENCE [LARGE SCALE GENOMIC DNA]</scope>
    <source>
        <strain evidence="6 7">R-24608</strain>
    </source>
</reference>
<evidence type="ECO:0000256" key="1">
    <source>
        <dbReference type="ARBA" id="ARBA00005189"/>
    </source>
</evidence>
<dbReference type="CDD" id="cd07989">
    <property type="entry name" value="LPLAT_AGPAT-like"/>
    <property type="match status" value="1"/>
</dbReference>